<organism evidence="3 4">
    <name type="scientific">Thalassiosira pseudonana</name>
    <name type="common">Marine diatom</name>
    <name type="synonym">Cyclotella nana</name>
    <dbReference type="NCBI Taxonomy" id="35128"/>
    <lineage>
        <taxon>Eukaryota</taxon>
        <taxon>Sar</taxon>
        <taxon>Stramenopiles</taxon>
        <taxon>Ochrophyta</taxon>
        <taxon>Bacillariophyta</taxon>
        <taxon>Coscinodiscophyceae</taxon>
        <taxon>Thalassiosirophycidae</taxon>
        <taxon>Thalassiosirales</taxon>
        <taxon>Thalassiosiraceae</taxon>
        <taxon>Thalassiosira</taxon>
    </lineage>
</organism>
<dbReference type="InParanoid" id="B8C170"/>
<feature type="transmembrane region" description="Helical" evidence="2">
    <location>
        <begin position="146"/>
        <end position="164"/>
    </location>
</feature>
<dbReference type="AlphaFoldDB" id="B8C170"/>
<reference evidence="3 4" key="1">
    <citation type="journal article" date="2004" name="Science">
        <title>The genome of the diatom Thalassiosira pseudonana: ecology, evolution, and metabolism.</title>
        <authorList>
            <person name="Armbrust E.V."/>
            <person name="Berges J.A."/>
            <person name="Bowler C."/>
            <person name="Green B.R."/>
            <person name="Martinez D."/>
            <person name="Putnam N.H."/>
            <person name="Zhou S."/>
            <person name="Allen A.E."/>
            <person name="Apt K.E."/>
            <person name="Bechner M."/>
            <person name="Brzezinski M.A."/>
            <person name="Chaal B.K."/>
            <person name="Chiovitti A."/>
            <person name="Davis A.K."/>
            <person name="Demarest M.S."/>
            <person name="Detter J.C."/>
            <person name="Glavina T."/>
            <person name="Goodstein D."/>
            <person name="Hadi M.Z."/>
            <person name="Hellsten U."/>
            <person name="Hildebrand M."/>
            <person name="Jenkins B.D."/>
            <person name="Jurka J."/>
            <person name="Kapitonov V.V."/>
            <person name="Kroger N."/>
            <person name="Lau W.W."/>
            <person name="Lane T.W."/>
            <person name="Larimer F.W."/>
            <person name="Lippmeier J.C."/>
            <person name="Lucas S."/>
            <person name="Medina M."/>
            <person name="Montsant A."/>
            <person name="Obornik M."/>
            <person name="Parker M.S."/>
            <person name="Palenik B."/>
            <person name="Pazour G.J."/>
            <person name="Richardson P.M."/>
            <person name="Rynearson T.A."/>
            <person name="Saito M.A."/>
            <person name="Schwartz D.C."/>
            <person name="Thamatrakoln K."/>
            <person name="Valentin K."/>
            <person name="Vardi A."/>
            <person name="Wilkerson F.P."/>
            <person name="Rokhsar D.S."/>
        </authorList>
    </citation>
    <scope>NUCLEOTIDE SEQUENCE [LARGE SCALE GENOMIC DNA]</scope>
    <source>
        <strain evidence="3 4">CCMP1335</strain>
    </source>
</reference>
<feature type="region of interest" description="Disordered" evidence="1">
    <location>
        <begin position="178"/>
        <end position="230"/>
    </location>
</feature>
<keyword evidence="4" id="KW-1185">Reference proteome</keyword>
<feature type="transmembrane region" description="Helical" evidence="2">
    <location>
        <begin position="18"/>
        <end position="36"/>
    </location>
</feature>
<keyword evidence="2" id="KW-1133">Transmembrane helix</keyword>
<name>B8C170_THAPS</name>
<dbReference type="PaxDb" id="35128-Thaps22127"/>
<keyword evidence="2" id="KW-0812">Transmembrane</keyword>
<dbReference type="EMBL" id="CM000641">
    <property type="protein sequence ID" value="EED93188.1"/>
    <property type="molecule type" value="Genomic_DNA"/>
</dbReference>
<feature type="transmembrane region" description="Helical" evidence="2">
    <location>
        <begin position="77"/>
        <end position="98"/>
    </location>
</feature>
<dbReference type="KEGG" id="tps:THAPSDRAFT_22127"/>
<evidence type="ECO:0000256" key="1">
    <source>
        <dbReference type="SAM" id="MobiDB-lite"/>
    </source>
</evidence>
<protein>
    <submittedName>
        <fullName evidence="3">Uncharacterized protein</fullName>
    </submittedName>
</protein>
<evidence type="ECO:0000256" key="2">
    <source>
        <dbReference type="SAM" id="Phobius"/>
    </source>
</evidence>
<gene>
    <name evidence="3" type="ORF">THAPSDRAFT_22127</name>
</gene>
<proteinExistence type="predicted"/>
<dbReference type="HOGENOM" id="CLU_1206918_0_0_1"/>
<evidence type="ECO:0000313" key="4">
    <source>
        <dbReference type="Proteomes" id="UP000001449"/>
    </source>
</evidence>
<feature type="transmembrane region" description="Helical" evidence="2">
    <location>
        <begin position="110"/>
        <end position="131"/>
    </location>
</feature>
<dbReference type="Proteomes" id="UP000001449">
    <property type="component" value="Chromosome 4"/>
</dbReference>
<accession>B8C170</accession>
<dbReference type="RefSeq" id="XP_002289651.1">
    <property type="nucleotide sequence ID" value="XM_002289615.1"/>
</dbReference>
<dbReference type="GeneID" id="7442091"/>
<feature type="compositionally biased region" description="Polar residues" evidence="1">
    <location>
        <begin position="211"/>
        <end position="230"/>
    </location>
</feature>
<evidence type="ECO:0000313" key="3">
    <source>
        <dbReference type="EMBL" id="EED93188.1"/>
    </source>
</evidence>
<feature type="compositionally biased region" description="Acidic residues" evidence="1">
    <location>
        <begin position="199"/>
        <end position="209"/>
    </location>
</feature>
<sequence length="230" mass="25184">MGTCCGACCQGYATLCRMFTYVFIVSAVVLSCFALSSCEFLTSEGSGVGIIRFERDGADECSLYGQFGYDDFGWLHMWSRVTGFLAPIFGFILLILMSADCCCKVCCSKLFQTFLVIWAQICQAMTFVIYASNACTRDCKIGDGSIVSWTAWFLYFIGGFFLCCSPKHDPICCQDDKDDEPKVVEQPAPVAASPPMVNEDVEIGAEDPPEGSTTKLQDPPDGSTTKPQVY</sequence>
<reference evidence="3 4" key="2">
    <citation type="journal article" date="2008" name="Nature">
        <title>The Phaeodactylum genome reveals the evolutionary history of diatom genomes.</title>
        <authorList>
            <person name="Bowler C."/>
            <person name="Allen A.E."/>
            <person name="Badger J.H."/>
            <person name="Grimwood J."/>
            <person name="Jabbari K."/>
            <person name="Kuo A."/>
            <person name="Maheswari U."/>
            <person name="Martens C."/>
            <person name="Maumus F."/>
            <person name="Otillar R.P."/>
            <person name="Rayko E."/>
            <person name="Salamov A."/>
            <person name="Vandepoele K."/>
            <person name="Beszteri B."/>
            <person name="Gruber A."/>
            <person name="Heijde M."/>
            <person name="Katinka M."/>
            <person name="Mock T."/>
            <person name="Valentin K."/>
            <person name="Verret F."/>
            <person name="Berges J.A."/>
            <person name="Brownlee C."/>
            <person name="Cadoret J.P."/>
            <person name="Chiovitti A."/>
            <person name="Choi C.J."/>
            <person name="Coesel S."/>
            <person name="De Martino A."/>
            <person name="Detter J.C."/>
            <person name="Durkin C."/>
            <person name="Falciatore A."/>
            <person name="Fournet J."/>
            <person name="Haruta M."/>
            <person name="Huysman M.J."/>
            <person name="Jenkins B.D."/>
            <person name="Jiroutova K."/>
            <person name="Jorgensen R.E."/>
            <person name="Joubert Y."/>
            <person name="Kaplan A."/>
            <person name="Kroger N."/>
            <person name="Kroth P.G."/>
            <person name="La Roche J."/>
            <person name="Lindquist E."/>
            <person name="Lommer M."/>
            <person name="Martin-Jezequel V."/>
            <person name="Lopez P.J."/>
            <person name="Lucas S."/>
            <person name="Mangogna M."/>
            <person name="McGinnis K."/>
            <person name="Medlin L.K."/>
            <person name="Montsant A."/>
            <person name="Oudot-Le Secq M.P."/>
            <person name="Napoli C."/>
            <person name="Obornik M."/>
            <person name="Parker M.S."/>
            <person name="Petit J.L."/>
            <person name="Porcel B.M."/>
            <person name="Poulsen N."/>
            <person name="Robison M."/>
            <person name="Rychlewski L."/>
            <person name="Rynearson T.A."/>
            <person name="Schmutz J."/>
            <person name="Shapiro H."/>
            <person name="Siaut M."/>
            <person name="Stanley M."/>
            <person name="Sussman M.R."/>
            <person name="Taylor A.R."/>
            <person name="Vardi A."/>
            <person name="von Dassow P."/>
            <person name="Vyverman W."/>
            <person name="Willis A."/>
            <person name="Wyrwicz L.S."/>
            <person name="Rokhsar D.S."/>
            <person name="Weissenbach J."/>
            <person name="Armbrust E.V."/>
            <person name="Green B.R."/>
            <person name="Van de Peer Y."/>
            <person name="Grigoriev I.V."/>
        </authorList>
    </citation>
    <scope>NUCLEOTIDE SEQUENCE [LARGE SCALE GENOMIC DNA]</scope>
    <source>
        <strain evidence="3 4">CCMP1335</strain>
    </source>
</reference>
<keyword evidence="2" id="KW-0472">Membrane</keyword>